<dbReference type="WBParaSite" id="scf7180000418417.g2379">
    <property type="protein sequence ID" value="scf7180000418417.g2379"/>
    <property type="gene ID" value="scf7180000418417.g2379"/>
</dbReference>
<accession>A0A915NK67</accession>
<dbReference type="AlphaFoldDB" id="A0A915NK67"/>
<dbReference type="Proteomes" id="UP000887560">
    <property type="component" value="Unplaced"/>
</dbReference>
<sequence length="80" mass="9411">LSLSQVASLQQNEDYLLEPFTIEEEKEENFEFNIDLETTMEEENRPKMPPKMFLSSIPMRDLVVNNKQGGRHNVGFFIFE</sequence>
<evidence type="ECO:0000313" key="1">
    <source>
        <dbReference type="Proteomes" id="UP000887560"/>
    </source>
</evidence>
<organism evidence="1 2">
    <name type="scientific">Meloidogyne floridensis</name>
    <dbReference type="NCBI Taxonomy" id="298350"/>
    <lineage>
        <taxon>Eukaryota</taxon>
        <taxon>Metazoa</taxon>
        <taxon>Ecdysozoa</taxon>
        <taxon>Nematoda</taxon>
        <taxon>Chromadorea</taxon>
        <taxon>Rhabditida</taxon>
        <taxon>Tylenchina</taxon>
        <taxon>Tylenchomorpha</taxon>
        <taxon>Tylenchoidea</taxon>
        <taxon>Meloidogynidae</taxon>
        <taxon>Meloidogyninae</taxon>
        <taxon>Meloidogyne</taxon>
    </lineage>
</organism>
<name>A0A915NK67_9BILA</name>
<keyword evidence="1" id="KW-1185">Reference proteome</keyword>
<reference evidence="2" key="1">
    <citation type="submission" date="2022-11" db="UniProtKB">
        <authorList>
            <consortium name="WormBaseParasite"/>
        </authorList>
    </citation>
    <scope>IDENTIFICATION</scope>
</reference>
<protein>
    <submittedName>
        <fullName evidence="2">Uncharacterized protein</fullName>
    </submittedName>
</protein>
<evidence type="ECO:0000313" key="2">
    <source>
        <dbReference type="WBParaSite" id="scf7180000418417.g2379"/>
    </source>
</evidence>
<proteinExistence type="predicted"/>